<evidence type="ECO:0000313" key="2">
    <source>
        <dbReference type="Proteomes" id="UP000694395"/>
    </source>
</evidence>
<reference evidence="1" key="1">
    <citation type="submission" date="2020-07" db="EMBL/GenBank/DDBJ databases">
        <title>A long reads based de novo assembly of the rainbow trout Arlee double haploid line genome.</title>
        <authorList>
            <person name="Gao G."/>
            <person name="Palti Y."/>
        </authorList>
    </citation>
    <scope>NUCLEOTIDE SEQUENCE [LARGE SCALE GENOMIC DNA]</scope>
</reference>
<dbReference type="Ensembl" id="ENSOMYT00000126545.1">
    <property type="protein sequence ID" value="ENSOMYP00000124162.1"/>
    <property type="gene ID" value="ENSOMYG00000049143.1"/>
</dbReference>
<name>A0A8K9WW35_ONCMY</name>
<evidence type="ECO:0000313" key="1">
    <source>
        <dbReference type="Ensembl" id="ENSOMYP00000124162.1"/>
    </source>
</evidence>
<reference evidence="1" key="3">
    <citation type="submission" date="2025-09" db="UniProtKB">
        <authorList>
            <consortium name="Ensembl"/>
        </authorList>
    </citation>
    <scope>IDENTIFICATION</scope>
</reference>
<organism evidence="1 2">
    <name type="scientific">Oncorhynchus mykiss</name>
    <name type="common">Rainbow trout</name>
    <name type="synonym">Salmo gairdneri</name>
    <dbReference type="NCBI Taxonomy" id="8022"/>
    <lineage>
        <taxon>Eukaryota</taxon>
        <taxon>Metazoa</taxon>
        <taxon>Chordata</taxon>
        <taxon>Craniata</taxon>
        <taxon>Vertebrata</taxon>
        <taxon>Euteleostomi</taxon>
        <taxon>Actinopterygii</taxon>
        <taxon>Neopterygii</taxon>
        <taxon>Teleostei</taxon>
        <taxon>Protacanthopterygii</taxon>
        <taxon>Salmoniformes</taxon>
        <taxon>Salmonidae</taxon>
        <taxon>Salmoninae</taxon>
        <taxon>Oncorhynchus</taxon>
    </lineage>
</organism>
<protein>
    <recommendedName>
        <fullName evidence="3">Reverse transcriptase domain-containing protein</fullName>
    </recommendedName>
</protein>
<evidence type="ECO:0008006" key="3">
    <source>
        <dbReference type="Google" id="ProtNLM"/>
    </source>
</evidence>
<proteinExistence type="predicted"/>
<dbReference type="Proteomes" id="UP000694395">
    <property type="component" value="Chromosome 8"/>
</dbReference>
<keyword evidence="2" id="KW-1185">Reference proteome</keyword>
<accession>A0A8K9WW35</accession>
<dbReference type="AlphaFoldDB" id="A0A8K9WW35"/>
<reference evidence="1" key="2">
    <citation type="submission" date="2025-08" db="UniProtKB">
        <authorList>
            <consortium name="Ensembl"/>
        </authorList>
    </citation>
    <scope>IDENTIFICATION</scope>
</reference>
<sequence>STRYFFHNAVIPSGPFLIFLGCRQGDGLSSMLYILLIEPLALPLRQNVIASLILIKSSSYIQNSISSLLSIFEEFKLLSGYKINWTKSALMLLNEVAKIVSLPSTIPMKTQFTYLGIGIQTSLHGLVKFTYEKMYKGKCNGRLALPHMCIYHQHTSVHGSKSWENVSLLLRNASIREHINKIAEQTMQCSHICSHHSPMGPMGIKLIQT</sequence>